<dbReference type="InterPro" id="IPR050385">
    <property type="entry name" value="Archaeal_FAD_synthase"/>
</dbReference>
<protein>
    <recommendedName>
        <fullName evidence="1">D-glycero-beta-D-manno-heptose 1-phosphate adenylyltransferase</fullName>
        <ecNumber evidence="1">2.7.7.70</ecNumber>
    </recommendedName>
</protein>
<evidence type="ECO:0000256" key="5">
    <source>
        <dbReference type="ARBA" id="ARBA00022840"/>
    </source>
</evidence>
<dbReference type="NCBIfam" id="TIGR00125">
    <property type="entry name" value="cyt_tran_rel"/>
    <property type="match status" value="1"/>
</dbReference>
<evidence type="ECO:0000256" key="3">
    <source>
        <dbReference type="ARBA" id="ARBA00022695"/>
    </source>
</evidence>
<dbReference type="PANTHER" id="PTHR43793">
    <property type="entry name" value="FAD SYNTHASE"/>
    <property type="match status" value="1"/>
</dbReference>
<dbReference type="InterPro" id="IPR014729">
    <property type="entry name" value="Rossmann-like_a/b/a_fold"/>
</dbReference>
<dbReference type="EC" id="2.7.7.70" evidence="1"/>
<feature type="domain" description="Cytidyltransferase-like" evidence="8">
    <location>
        <begin position="28"/>
        <end position="121"/>
    </location>
</feature>
<proteinExistence type="predicted"/>
<dbReference type="PANTHER" id="PTHR43793:SF2">
    <property type="entry name" value="BIFUNCTIONAL PROTEIN HLDE"/>
    <property type="match status" value="1"/>
</dbReference>
<dbReference type="InterPro" id="IPR011914">
    <property type="entry name" value="RfaE_dom_II"/>
</dbReference>
<dbReference type="GO" id="GO:0005975">
    <property type="term" value="P:carbohydrate metabolic process"/>
    <property type="evidence" value="ECO:0007669"/>
    <property type="project" value="InterPro"/>
</dbReference>
<dbReference type="NCBIfam" id="TIGR02199">
    <property type="entry name" value="rfaE_dom_II"/>
    <property type="match status" value="1"/>
</dbReference>
<keyword evidence="6" id="KW-0119">Carbohydrate metabolism</keyword>
<dbReference type="GO" id="GO:0016779">
    <property type="term" value="F:nucleotidyltransferase activity"/>
    <property type="evidence" value="ECO:0007669"/>
    <property type="project" value="UniProtKB-KW"/>
</dbReference>
<dbReference type="SUPFAM" id="SSF52374">
    <property type="entry name" value="Nucleotidylyl transferase"/>
    <property type="match status" value="1"/>
</dbReference>
<comment type="caution">
    <text evidence="9">The sequence shown here is derived from an EMBL/GenBank/DDBJ whole genome shotgun (WGS) entry which is preliminary data.</text>
</comment>
<dbReference type="EMBL" id="BARV01026416">
    <property type="protein sequence ID" value="GAI40661.1"/>
    <property type="molecule type" value="Genomic_DNA"/>
</dbReference>
<comment type="catalytic activity">
    <reaction evidence="7">
        <text>D-glycero-beta-D-manno-heptose 1-phosphate + ATP + H(+) = ADP-D-glycero-beta-D-manno-heptose + diphosphate</text>
        <dbReference type="Rhea" id="RHEA:27465"/>
        <dbReference type="ChEBI" id="CHEBI:15378"/>
        <dbReference type="ChEBI" id="CHEBI:30616"/>
        <dbReference type="ChEBI" id="CHEBI:33019"/>
        <dbReference type="ChEBI" id="CHEBI:59967"/>
        <dbReference type="ChEBI" id="CHEBI:61593"/>
        <dbReference type="EC" id="2.7.7.70"/>
    </reaction>
</comment>
<dbReference type="Pfam" id="PF01467">
    <property type="entry name" value="CTP_transf_like"/>
    <property type="match status" value="1"/>
</dbReference>
<evidence type="ECO:0000256" key="7">
    <source>
        <dbReference type="ARBA" id="ARBA00047428"/>
    </source>
</evidence>
<dbReference type="GO" id="GO:0016773">
    <property type="term" value="F:phosphotransferase activity, alcohol group as acceptor"/>
    <property type="evidence" value="ECO:0007669"/>
    <property type="project" value="InterPro"/>
</dbReference>
<evidence type="ECO:0000256" key="2">
    <source>
        <dbReference type="ARBA" id="ARBA00022679"/>
    </source>
</evidence>
<keyword evidence="5" id="KW-0067">ATP-binding</keyword>
<sequence>MKNSKIKTLSELKKISKKLRKSAKKIVFTNGCFDLLHLGHIYYLEKAKKKGDILVVALNSDSSVRRIKGEKRPILPETDRAQIIAALEFVDYVVIFNEATPLRLIKTLKPDVLIKGRDWKINQIVGRDVVRSLGGRVATIPFVKGRSTKLIIKKIVRRFS</sequence>
<dbReference type="Gene3D" id="3.40.50.620">
    <property type="entry name" value="HUPs"/>
    <property type="match status" value="1"/>
</dbReference>
<evidence type="ECO:0000256" key="6">
    <source>
        <dbReference type="ARBA" id="ARBA00023277"/>
    </source>
</evidence>
<organism evidence="9">
    <name type="scientific">marine sediment metagenome</name>
    <dbReference type="NCBI Taxonomy" id="412755"/>
    <lineage>
        <taxon>unclassified sequences</taxon>
        <taxon>metagenomes</taxon>
        <taxon>ecological metagenomes</taxon>
    </lineage>
</organism>
<accession>X1PDV3</accession>
<reference evidence="9" key="1">
    <citation type="journal article" date="2014" name="Front. Microbiol.">
        <title>High frequency of phylogenetically diverse reductive dehalogenase-homologous genes in deep subseafloor sedimentary metagenomes.</title>
        <authorList>
            <person name="Kawai M."/>
            <person name="Futagami T."/>
            <person name="Toyoda A."/>
            <person name="Takaki Y."/>
            <person name="Nishi S."/>
            <person name="Hori S."/>
            <person name="Arai W."/>
            <person name="Tsubouchi T."/>
            <person name="Morono Y."/>
            <person name="Uchiyama I."/>
            <person name="Ito T."/>
            <person name="Fujiyama A."/>
            <person name="Inagaki F."/>
            <person name="Takami H."/>
        </authorList>
    </citation>
    <scope>NUCLEOTIDE SEQUENCE</scope>
    <source>
        <strain evidence="9">Expedition CK06-06</strain>
    </source>
</reference>
<dbReference type="GO" id="GO:0005524">
    <property type="term" value="F:ATP binding"/>
    <property type="evidence" value="ECO:0007669"/>
    <property type="project" value="UniProtKB-KW"/>
</dbReference>
<dbReference type="AlphaFoldDB" id="X1PDV3"/>
<keyword evidence="2" id="KW-0808">Transferase</keyword>
<evidence type="ECO:0000259" key="8">
    <source>
        <dbReference type="Pfam" id="PF01467"/>
    </source>
</evidence>
<evidence type="ECO:0000313" key="9">
    <source>
        <dbReference type="EMBL" id="GAI40661.1"/>
    </source>
</evidence>
<evidence type="ECO:0000256" key="4">
    <source>
        <dbReference type="ARBA" id="ARBA00022741"/>
    </source>
</evidence>
<dbReference type="InterPro" id="IPR004821">
    <property type="entry name" value="Cyt_trans-like"/>
</dbReference>
<gene>
    <name evidence="9" type="ORF">S06H3_42679</name>
</gene>
<evidence type="ECO:0000256" key="1">
    <source>
        <dbReference type="ARBA" id="ARBA00012519"/>
    </source>
</evidence>
<keyword evidence="3" id="KW-0548">Nucleotidyltransferase</keyword>
<name>X1PDV3_9ZZZZ</name>
<keyword evidence="4" id="KW-0547">Nucleotide-binding</keyword>